<sequence length="205" mass="22903">MEPRLFITLLLLCLAESCYGGGVLFSSLPRTLVITASPKQGQVLKAGEDRITVNWGLNQNIQATDDPYKNVKVTLCYAPVSQEDRGWRKTEDDLSKDKTCQFTIVKRPYDASLVRNHSFEWTIGKDVPEATYFVRIYAYNSAGEEVAFGQTTDAKKSSNLFEIHGVSGRHLSLEIASACFSVFSVVSLVGFFWVEKSKAKRSSKK</sequence>
<name>A0ACC1XHX6_MELAZ</name>
<keyword evidence="2" id="KW-1185">Reference proteome</keyword>
<organism evidence="1 2">
    <name type="scientific">Melia azedarach</name>
    <name type="common">Chinaberry tree</name>
    <dbReference type="NCBI Taxonomy" id="155640"/>
    <lineage>
        <taxon>Eukaryota</taxon>
        <taxon>Viridiplantae</taxon>
        <taxon>Streptophyta</taxon>
        <taxon>Embryophyta</taxon>
        <taxon>Tracheophyta</taxon>
        <taxon>Spermatophyta</taxon>
        <taxon>Magnoliopsida</taxon>
        <taxon>eudicotyledons</taxon>
        <taxon>Gunneridae</taxon>
        <taxon>Pentapetalae</taxon>
        <taxon>rosids</taxon>
        <taxon>malvids</taxon>
        <taxon>Sapindales</taxon>
        <taxon>Meliaceae</taxon>
        <taxon>Melia</taxon>
    </lineage>
</organism>
<gene>
    <name evidence="1" type="ORF">OWV82_017087</name>
</gene>
<reference evidence="1 2" key="1">
    <citation type="journal article" date="2023" name="Science">
        <title>Complex scaffold remodeling in plant triterpene biosynthesis.</title>
        <authorList>
            <person name="De La Pena R."/>
            <person name="Hodgson H."/>
            <person name="Liu J.C."/>
            <person name="Stephenson M.J."/>
            <person name="Martin A.C."/>
            <person name="Owen C."/>
            <person name="Harkess A."/>
            <person name="Leebens-Mack J."/>
            <person name="Jimenez L.E."/>
            <person name="Osbourn A."/>
            <person name="Sattely E.S."/>
        </authorList>
    </citation>
    <scope>NUCLEOTIDE SEQUENCE [LARGE SCALE GENOMIC DNA]</scope>
    <source>
        <strain evidence="2">cv. JPN11</strain>
        <tissue evidence="1">Leaf</tissue>
    </source>
</reference>
<dbReference type="Proteomes" id="UP001164539">
    <property type="component" value="Chromosome 9"/>
</dbReference>
<evidence type="ECO:0000313" key="2">
    <source>
        <dbReference type="Proteomes" id="UP001164539"/>
    </source>
</evidence>
<accession>A0ACC1XHX6</accession>
<proteinExistence type="predicted"/>
<evidence type="ECO:0000313" key="1">
    <source>
        <dbReference type="EMBL" id="KAJ4710996.1"/>
    </source>
</evidence>
<comment type="caution">
    <text evidence="1">The sequence shown here is derived from an EMBL/GenBank/DDBJ whole genome shotgun (WGS) entry which is preliminary data.</text>
</comment>
<dbReference type="EMBL" id="CM051402">
    <property type="protein sequence ID" value="KAJ4710996.1"/>
    <property type="molecule type" value="Genomic_DNA"/>
</dbReference>
<protein>
    <submittedName>
        <fullName evidence="1">High-affinity nitrate transporter</fullName>
    </submittedName>
</protein>